<dbReference type="PRINTS" id="PR00385">
    <property type="entry name" value="P450"/>
</dbReference>
<dbReference type="OrthoDB" id="1470350at2759"/>
<evidence type="ECO:0008006" key="14">
    <source>
        <dbReference type="Google" id="ProtNLM"/>
    </source>
</evidence>
<dbReference type="PANTHER" id="PTHR24305">
    <property type="entry name" value="CYTOCHROME P450"/>
    <property type="match status" value="1"/>
</dbReference>
<evidence type="ECO:0000256" key="9">
    <source>
        <dbReference type="PIRSR" id="PIRSR602401-1"/>
    </source>
</evidence>
<dbReference type="GO" id="GO:0020037">
    <property type="term" value="F:heme binding"/>
    <property type="evidence" value="ECO:0007669"/>
    <property type="project" value="InterPro"/>
</dbReference>
<evidence type="ECO:0000256" key="11">
    <source>
        <dbReference type="SAM" id="Phobius"/>
    </source>
</evidence>
<protein>
    <recommendedName>
        <fullName evidence="14">Cytochrome P450</fullName>
    </recommendedName>
</protein>
<keyword evidence="6 10" id="KW-0560">Oxidoreductase</keyword>
<dbReference type="AlphaFoldDB" id="A0A0C9VDZ5"/>
<dbReference type="Proteomes" id="UP000054279">
    <property type="component" value="Unassembled WGS sequence"/>
</dbReference>
<organism evidence="12 13">
    <name type="scientific">Sphaerobolus stellatus (strain SS14)</name>
    <dbReference type="NCBI Taxonomy" id="990650"/>
    <lineage>
        <taxon>Eukaryota</taxon>
        <taxon>Fungi</taxon>
        <taxon>Dikarya</taxon>
        <taxon>Basidiomycota</taxon>
        <taxon>Agaricomycotina</taxon>
        <taxon>Agaricomycetes</taxon>
        <taxon>Phallomycetidae</taxon>
        <taxon>Geastrales</taxon>
        <taxon>Sphaerobolaceae</taxon>
        <taxon>Sphaerobolus</taxon>
    </lineage>
</organism>
<dbReference type="SUPFAM" id="SSF48264">
    <property type="entry name" value="Cytochrome P450"/>
    <property type="match status" value="1"/>
</dbReference>
<evidence type="ECO:0000256" key="2">
    <source>
        <dbReference type="ARBA" id="ARBA00005179"/>
    </source>
</evidence>
<evidence type="ECO:0000256" key="5">
    <source>
        <dbReference type="ARBA" id="ARBA00022723"/>
    </source>
</evidence>
<evidence type="ECO:0000256" key="10">
    <source>
        <dbReference type="RuleBase" id="RU000461"/>
    </source>
</evidence>
<feature type="transmembrane region" description="Helical" evidence="11">
    <location>
        <begin position="6"/>
        <end position="29"/>
    </location>
</feature>
<dbReference type="InterPro" id="IPR017972">
    <property type="entry name" value="Cyt_P450_CS"/>
</dbReference>
<evidence type="ECO:0000313" key="12">
    <source>
        <dbReference type="EMBL" id="KIJ45274.1"/>
    </source>
</evidence>
<feature type="binding site" description="axial binding residue" evidence="9">
    <location>
        <position position="494"/>
    </location>
    <ligand>
        <name>heme</name>
        <dbReference type="ChEBI" id="CHEBI:30413"/>
    </ligand>
    <ligandPart>
        <name>Fe</name>
        <dbReference type="ChEBI" id="CHEBI:18248"/>
    </ligandPart>
</feature>
<comment type="cofactor">
    <cofactor evidence="1 9">
        <name>heme</name>
        <dbReference type="ChEBI" id="CHEBI:30413"/>
    </cofactor>
</comment>
<keyword evidence="11" id="KW-0472">Membrane</keyword>
<gene>
    <name evidence="12" type="ORF">M422DRAFT_30124</name>
</gene>
<keyword evidence="13" id="KW-1185">Reference proteome</keyword>
<keyword evidence="8 10" id="KW-0503">Monooxygenase</keyword>
<dbReference type="InterPro" id="IPR050121">
    <property type="entry name" value="Cytochrome_P450_monoxygenase"/>
</dbReference>
<keyword evidence="11" id="KW-0812">Transmembrane</keyword>
<evidence type="ECO:0000256" key="6">
    <source>
        <dbReference type="ARBA" id="ARBA00023002"/>
    </source>
</evidence>
<dbReference type="Gene3D" id="1.10.630.10">
    <property type="entry name" value="Cytochrome P450"/>
    <property type="match status" value="1"/>
</dbReference>
<evidence type="ECO:0000256" key="1">
    <source>
        <dbReference type="ARBA" id="ARBA00001971"/>
    </source>
</evidence>
<name>A0A0C9VDZ5_SPHS4</name>
<dbReference type="PRINTS" id="PR00463">
    <property type="entry name" value="EP450I"/>
</dbReference>
<reference evidence="12 13" key="1">
    <citation type="submission" date="2014-06" db="EMBL/GenBank/DDBJ databases">
        <title>Evolutionary Origins and Diversification of the Mycorrhizal Mutualists.</title>
        <authorList>
            <consortium name="DOE Joint Genome Institute"/>
            <consortium name="Mycorrhizal Genomics Consortium"/>
            <person name="Kohler A."/>
            <person name="Kuo A."/>
            <person name="Nagy L.G."/>
            <person name="Floudas D."/>
            <person name="Copeland A."/>
            <person name="Barry K.W."/>
            <person name="Cichocki N."/>
            <person name="Veneault-Fourrey C."/>
            <person name="LaButti K."/>
            <person name="Lindquist E.A."/>
            <person name="Lipzen A."/>
            <person name="Lundell T."/>
            <person name="Morin E."/>
            <person name="Murat C."/>
            <person name="Riley R."/>
            <person name="Ohm R."/>
            <person name="Sun H."/>
            <person name="Tunlid A."/>
            <person name="Henrissat B."/>
            <person name="Grigoriev I.V."/>
            <person name="Hibbett D.S."/>
            <person name="Martin F."/>
        </authorList>
    </citation>
    <scope>NUCLEOTIDE SEQUENCE [LARGE SCALE GENOMIC DNA]</scope>
    <source>
        <strain evidence="12 13">SS14</strain>
    </source>
</reference>
<dbReference type="PROSITE" id="PS00086">
    <property type="entry name" value="CYTOCHROME_P450"/>
    <property type="match status" value="1"/>
</dbReference>
<comment type="similarity">
    <text evidence="3 10">Belongs to the cytochrome P450 family.</text>
</comment>
<evidence type="ECO:0000256" key="4">
    <source>
        <dbReference type="ARBA" id="ARBA00022617"/>
    </source>
</evidence>
<proteinExistence type="inferred from homology"/>
<dbReference type="EMBL" id="KN837113">
    <property type="protein sequence ID" value="KIJ45274.1"/>
    <property type="molecule type" value="Genomic_DNA"/>
</dbReference>
<keyword evidence="7 9" id="KW-0408">Iron</keyword>
<evidence type="ECO:0000313" key="13">
    <source>
        <dbReference type="Proteomes" id="UP000054279"/>
    </source>
</evidence>
<dbReference type="InterPro" id="IPR001128">
    <property type="entry name" value="Cyt_P450"/>
</dbReference>
<evidence type="ECO:0000256" key="3">
    <source>
        <dbReference type="ARBA" id="ARBA00010617"/>
    </source>
</evidence>
<dbReference type="PANTHER" id="PTHR24305:SF166">
    <property type="entry name" value="CYTOCHROME P450 12A4, MITOCHONDRIAL-RELATED"/>
    <property type="match status" value="1"/>
</dbReference>
<keyword evidence="4 9" id="KW-0349">Heme</keyword>
<evidence type="ECO:0000256" key="7">
    <source>
        <dbReference type="ARBA" id="ARBA00023004"/>
    </source>
</evidence>
<keyword evidence="5 9" id="KW-0479">Metal-binding</keyword>
<comment type="pathway">
    <text evidence="2">Secondary metabolite biosynthesis.</text>
</comment>
<dbReference type="GO" id="GO:0016705">
    <property type="term" value="F:oxidoreductase activity, acting on paired donors, with incorporation or reduction of molecular oxygen"/>
    <property type="evidence" value="ECO:0007669"/>
    <property type="project" value="InterPro"/>
</dbReference>
<dbReference type="InterPro" id="IPR036396">
    <property type="entry name" value="Cyt_P450_sf"/>
</dbReference>
<keyword evidence="11" id="KW-1133">Transmembrane helix</keyword>
<sequence>MLRYLAYAVILPLSLCVGILLYVVCNVWLARRSPLFNLPGPPSPGWRGSHLHRLMNSSTSAEQTEKMVKLYGKNFRVQGAGAADQRLITVDPVAITHILNRISVYEKPWQSRRLISHLIGEGMLASEGNMHRRQRKVSNPAFSQQNLNAFMPIFFQKAEELRNRITGLIQDREKGTKIDVLHWISRTTFDIIGLTGFDYEFNAIQDETNEMYLAYKKMFDVTLNKGEDWKLLIGIFMPILWKIMPTETNIIVKNCKEVIQRTGERLVREKKKALEDEDESSKLGKDLLTLLLKSNMSDDIPDGQRISDQDIFNQISTFLFAGSDTSSLTLTWTLYLLSKHDDIQTRLRQELQGLRSKLSDSWIVVNEPPVLDAANCATFFSALDRAPLLDMVVRESLRFIPPIHSSLRTANQDDEIPVSEPIKMRDGSVQSSFKISKGQFIHVAMESFNLDRSVWGPSAWEFDPYRWMKLPEEVKKQPGLYPNIMSFSSGPRACIGLRFSIMEIKIIIYVLLTSFAFSEPDDVIKSNMVLVRPTVRGRGKEGNQCPIVIRPC</sequence>
<dbReference type="Pfam" id="PF00067">
    <property type="entry name" value="p450"/>
    <property type="match status" value="1"/>
</dbReference>
<dbReference type="GO" id="GO:0004497">
    <property type="term" value="F:monooxygenase activity"/>
    <property type="evidence" value="ECO:0007669"/>
    <property type="project" value="UniProtKB-KW"/>
</dbReference>
<dbReference type="GO" id="GO:0005506">
    <property type="term" value="F:iron ion binding"/>
    <property type="evidence" value="ECO:0007669"/>
    <property type="project" value="InterPro"/>
</dbReference>
<accession>A0A0C9VDZ5</accession>
<dbReference type="InterPro" id="IPR002401">
    <property type="entry name" value="Cyt_P450_E_grp-I"/>
</dbReference>
<evidence type="ECO:0000256" key="8">
    <source>
        <dbReference type="ARBA" id="ARBA00023033"/>
    </source>
</evidence>
<dbReference type="HOGENOM" id="CLU_001570_5_11_1"/>